<dbReference type="RefSeq" id="WP_065085753.1">
    <property type="nucleotide sequence ID" value="NZ_NFFZ01000004.1"/>
</dbReference>
<proteinExistence type="predicted"/>
<evidence type="ECO:0000313" key="2">
    <source>
        <dbReference type="Proteomes" id="UP000194857"/>
    </source>
</evidence>
<evidence type="ECO:0000313" key="1">
    <source>
        <dbReference type="EMBL" id="OTI63095.1"/>
    </source>
</evidence>
<sequence length="192" mass="20955">MHNLIYVIAVLSHLIQQDTVAWKILVDYETEFRAGGGDLVRFRGFLQGLYAAGLLPEPDFNEFESLLTEDPTQPASEQLDRESRRAIEQRITIAAAEALVGAGCCITVVEGDRMLLIDSTDPIAVDASLSEAGEPGFRVKREVDGRVEEGWVDFVGEKGIEVTADAKLKLEDALQPANQLARLIGLWSAVSG</sequence>
<dbReference type="AlphaFoldDB" id="A0A241XRX5"/>
<name>A0A241XRX5_PSEAI</name>
<dbReference type="EMBL" id="NFFZ01000004">
    <property type="protein sequence ID" value="OTI63095.1"/>
    <property type="molecule type" value="Genomic_DNA"/>
</dbReference>
<dbReference type="Proteomes" id="UP000194857">
    <property type="component" value="Unassembled WGS sequence"/>
</dbReference>
<gene>
    <name evidence="1" type="ORF">CAZ10_09660</name>
</gene>
<reference evidence="1 2" key="1">
    <citation type="submission" date="2017-05" db="EMBL/GenBank/DDBJ databases">
        <authorList>
            <person name="Song R."/>
            <person name="Chenine A.L."/>
            <person name="Ruprecht R.M."/>
        </authorList>
    </citation>
    <scope>NUCLEOTIDE SEQUENCE [LARGE SCALE GENOMIC DNA]</scope>
    <source>
        <strain evidence="1 2">S567_C10_BS</strain>
    </source>
</reference>
<comment type="caution">
    <text evidence="1">The sequence shown here is derived from an EMBL/GenBank/DDBJ whole genome shotgun (WGS) entry which is preliminary data.</text>
</comment>
<protein>
    <submittedName>
        <fullName evidence="1">Uncharacterized protein</fullName>
    </submittedName>
</protein>
<accession>A0A241XRX5</accession>
<organism evidence="1 2">
    <name type="scientific">Pseudomonas aeruginosa</name>
    <dbReference type="NCBI Taxonomy" id="287"/>
    <lineage>
        <taxon>Bacteria</taxon>
        <taxon>Pseudomonadati</taxon>
        <taxon>Pseudomonadota</taxon>
        <taxon>Gammaproteobacteria</taxon>
        <taxon>Pseudomonadales</taxon>
        <taxon>Pseudomonadaceae</taxon>
        <taxon>Pseudomonas</taxon>
    </lineage>
</organism>